<organism evidence="2 3">
    <name type="scientific">Durusdinium trenchii</name>
    <dbReference type="NCBI Taxonomy" id="1381693"/>
    <lineage>
        <taxon>Eukaryota</taxon>
        <taxon>Sar</taxon>
        <taxon>Alveolata</taxon>
        <taxon>Dinophyceae</taxon>
        <taxon>Suessiales</taxon>
        <taxon>Symbiodiniaceae</taxon>
        <taxon>Durusdinium</taxon>
    </lineage>
</organism>
<protein>
    <submittedName>
        <fullName evidence="2">Uncharacterized protein</fullName>
    </submittedName>
</protein>
<proteinExistence type="predicted"/>
<evidence type="ECO:0000313" key="3">
    <source>
        <dbReference type="Proteomes" id="UP001642484"/>
    </source>
</evidence>
<gene>
    <name evidence="2" type="ORF">CCMP2556_LOCUS49392</name>
</gene>
<feature type="compositionally biased region" description="Basic and acidic residues" evidence="1">
    <location>
        <begin position="232"/>
        <end position="249"/>
    </location>
</feature>
<feature type="compositionally biased region" description="Basic and acidic residues" evidence="1">
    <location>
        <begin position="74"/>
        <end position="119"/>
    </location>
</feature>
<keyword evidence="3" id="KW-1185">Reference proteome</keyword>
<evidence type="ECO:0000256" key="1">
    <source>
        <dbReference type="SAM" id="MobiDB-lite"/>
    </source>
</evidence>
<name>A0ABP0RZN9_9DINO</name>
<reference evidence="2 3" key="1">
    <citation type="submission" date="2024-02" db="EMBL/GenBank/DDBJ databases">
        <authorList>
            <person name="Chen Y."/>
            <person name="Shah S."/>
            <person name="Dougan E. K."/>
            <person name="Thang M."/>
            <person name="Chan C."/>
        </authorList>
    </citation>
    <scope>NUCLEOTIDE SEQUENCE [LARGE SCALE GENOMIC DNA]</scope>
</reference>
<evidence type="ECO:0000313" key="2">
    <source>
        <dbReference type="EMBL" id="CAK9105566.1"/>
    </source>
</evidence>
<dbReference type="Proteomes" id="UP001642484">
    <property type="component" value="Unassembled WGS sequence"/>
</dbReference>
<feature type="compositionally biased region" description="Basic residues" evidence="1">
    <location>
        <begin position="211"/>
        <end position="226"/>
    </location>
</feature>
<feature type="compositionally biased region" description="Basic residues" evidence="1">
    <location>
        <begin position="267"/>
        <end position="279"/>
    </location>
</feature>
<feature type="compositionally biased region" description="Acidic residues" evidence="1">
    <location>
        <begin position="11"/>
        <end position="28"/>
    </location>
</feature>
<comment type="caution">
    <text evidence="2">The sequence shown here is derived from an EMBL/GenBank/DDBJ whole genome shotgun (WGS) entry which is preliminary data.</text>
</comment>
<accession>A0ABP0RZN9</accession>
<feature type="compositionally biased region" description="Acidic residues" evidence="1">
    <location>
        <begin position="283"/>
        <end position="319"/>
    </location>
</feature>
<feature type="region of interest" description="Disordered" evidence="1">
    <location>
        <begin position="1"/>
        <end position="28"/>
    </location>
</feature>
<dbReference type="EMBL" id="CAXAMN010026761">
    <property type="protein sequence ID" value="CAK9105566.1"/>
    <property type="molecule type" value="Genomic_DNA"/>
</dbReference>
<feature type="region of interest" description="Disordered" evidence="1">
    <location>
        <begin position="74"/>
        <end position="324"/>
    </location>
</feature>
<sequence length="1500" mass="169222">MATRRGQDSTADPDDAVEDPEEDPDDPVDMVAFNAWLDSRTAEVSPKSSEVFTLHCSGERLAQIRALIAEKKQQLQQKGELEKSRPEVLTRRDQLRMKEKLADEKKIKAVEKKLDGATEHDDDEEKGGDVAAPKAKAKGKAKAKVEKNAQGSKKRAKNDDDEAPSTPKKKLFQSDDEDGNQDLKSESPTLYLDPMTGEAKTLDQILEGYVPKKHEKSKPQPSRKKNAQIEEEMAKASKEVKAMKPDAKVMPEQAMKSRSKLNAAQKPKAKAKAKGTNKRKAAEEDEPEAMEVEVEDSDDEHPLEDEELCESEKVDDEELEGGRTAKPKDTMMQAIFMTHLKRTENLHEEETKDYLKCKVGDNFDMVAFSNYWKDKAGLSWVEFFAGKAEASRMFQWAGHRTAKLDIDYMRDYNGHVNPMDLTTEVGMAAAIAVVLHGDFTNGWLCHFGLKCSSWTAVNQGTSGRSACCSIGIVEYQSVREANLLASRMILLMMLVICLNGTIMLEQPISSFFEFYPRWRDLVQQIQKHGGRHAVHKTCWWMIHYGGKSPKRHYAFANSVHIRGLFAGKLMGWVKHKEEKERDGKKVGLVDKYVDKNGVKRWKGNKNLRSSENYPRKFGIRLVSLWKRMITEKQGMPILPPVRDSASEVFASLRYDDMWQEEKALAELRDTPQQQASWVATPQHRAIPKAMEKPDDDVLVADRVLGMWKDGLLDSDTAAQILGQAALDMASPAAAPSSASAPDVLDARKRAHIEIEKVAEDQEQDDLDKVFEDAKRHKLDSRECKYGSGAEYYVEACRAKDTFQKHIDGVLQKISKLRSLVADLQKNYVAEGAPHLSIKAINVDLEALDKDYTILSDHMAKGERDNFNEAWNKETEAVMKASTFTCSKILQNEAKIRLGAQVQLEQLRSALLPTLAKEPQTQTYSYHCTASCKSQILTAKAVVEDVGDVPAAKCGMDHWSNCSLKNSERDAQKVMTIQKSKLDVPVSHLVFNGTSIPWIDPRDWARWILRMGLWPTLSGAPRNDYVSSEGIWRQFWKQYRELCPDFSLFRMEGIDLAKTAGICLHGDEGTSLKRQGIMVCNWQSILGRGFDDKRVPRVDDRGVWQMRVNFTGHTHTHRLLLVCMPKKLYEADSSVFHFVMEQISLAFKDLLTSGIQDPVTKEVLRFAVICAKGDAPFLSKLGTLFRSFNSFAKRGDARRPPKGVCHRCLAGTTGFPAEELSTRHPRWLDTRGVKMPWVQTPAVILHLPHDEHDPSSFFASDCFHIFHLGVGKSWISSVVMLLLEVLPGSNIDAQYDYLSSSYLHWCKRNKQQSHVHALTQHLMSHNDYTGLTGNWHKGALTTSLMRFLTDFIPQLQVDQRQLLPECLQASKAVNQMYSVMFRAAAFLTKEECTKVADAGFLFLATYAKMALIQYHVGKPHAFPLYPKLHALAEILCTVHYDSLRVGYALNPICHSCQMDEDSTGRTARLSRHVNSRRVMARTIDRWLVGACAAFRDAGLII</sequence>